<comment type="similarity">
    <text evidence="2">Belongs to the PanB family.</text>
</comment>
<sequence length="219" mass="22777">MVTAYDYPSAVHVDEAGIDILLVGDSVAMVVHGHDTTLPITMEEMLVHCSYETGVRDAVISATRMLKEGGMDAVKLEGGSPARVEAARAIVETGVAVMGHVGLTPQSISALGGFRPQAQVAEEALGVLAQAQALQRAGCFALVLECVPGPIAAAITASLTIPTIGIGAGPATSGQVLVYHDLLGMMSHPHHAKVTPKFCKQYAHVGQAIQAHKLRLTQS</sequence>
<feature type="non-terminal residue" evidence="6">
    <location>
        <position position="1"/>
    </location>
</feature>
<dbReference type="CDD" id="cd06557">
    <property type="entry name" value="KPHMT-like"/>
    <property type="match status" value="1"/>
</dbReference>
<organism evidence="6 7">
    <name type="scientific">Haematococcus lacustris</name>
    <name type="common">Green alga</name>
    <name type="synonym">Haematococcus pluvialis</name>
    <dbReference type="NCBI Taxonomy" id="44745"/>
    <lineage>
        <taxon>Eukaryota</taxon>
        <taxon>Viridiplantae</taxon>
        <taxon>Chlorophyta</taxon>
        <taxon>core chlorophytes</taxon>
        <taxon>Chlorophyceae</taxon>
        <taxon>CS clade</taxon>
        <taxon>Chlamydomonadales</taxon>
        <taxon>Haematococcaceae</taxon>
        <taxon>Haematococcus</taxon>
    </lineage>
</organism>
<accession>A0A6A0AAI5</accession>
<dbReference type="AlphaFoldDB" id="A0A6A0AAI5"/>
<name>A0A6A0AAI5_HAELA</name>
<dbReference type="PANTHER" id="PTHR20881:SF0">
    <property type="entry name" value="3-METHYL-2-OXOBUTANOATE HYDROXYMETHYLTRANSFERASE"/>
    <property type="match status" value="1"/>
</dbReference>
<dbReference type="PANTHER" id="PTHR20881">
    <property type="entry name" value="3-METHYL-2-OXOBUTANOATE HYDROXYMETHYLTRANSFERASE"/>
    <property type="match status" value="1"/>
</dbReference>
<dbReference type="InterPro" id="IPR003700">
    <property type="entry name" value="Pantoate_hydroxy_MeTrfase"/>
</dbReference>
<dbReference type="InterPro" id="IPR040442">
    <property type="entry name" value="Pyrv_kinase-like_dom_sf"/>
</dbReference>
<dbReference type="GO" id="GO:0003864">
    <property type="term" value="F:3-methyl-2-oxobutanoate hydroxymethyltransferase activity"/>
    <property type="evidence" value="ECO:0007669"/>
    <property type="project" value="UniProtKB-EC"/>
</dbReference>
<gene>
    <name evidence="6" type="ORF">HaLaN_28459</name>
</gene>
<dbReference type="GO" id="GO:0005739">
    <property type="term" value="C:mitochondrion"/>
    <property type="evidence" value="ECO:0007669"/>
    <property type="project" value="TreeGrafter"/>
</dbReference>
<dbReference type="UniPathway" id="UPA00028">
    <property type="reaction ID" value="UER00003"/>
</dbReference>
<keyword evidence="7" id="KW-1185">Reference proteome</keyword>
<evidence type="ECO:0000256" key="4">
    <source>
        <dbReference type="ARBA" id="ARBA00022679"/>
    </source>
</evidence>
<comment type="pathway">
    <text evidence="1">Cofactor biosynthesis; (R)-pantothenate biosynthesis; (R)-pantoate from 3-methyl-2-oxobutanoate: step 1/2.</text>
</comment>
<dbReference type="GO" id="GO:0032259">
    <property type="term" value="P:methylation"/>
    <property type="evidence" value="ECO:0007669"/>
    <property type="project" value="UniProtKB-KW"/>
</dbReference>
<dbReference type="EC" id="2.1.2.11" evidence="3"/>
<dbReference type="Pfam" id="PF02548">
    <property type="entry name" value="Pantoate_transf"/>
    <property type="match status" value="1"/>
</dbReference>
<keyword evidence="6" id="KW-0489">Methyltransferase</keyword>
<evidence type="ECO:0000313" key="7">
    <source>
        <dbReference type="Proteomes" id="UP000485058"/>
    </source>
</evidence>
<dbReference type="GO" id="GO:0000287">
    <property type="term" value="F:magnesium ion binding"/>
    <property type="evidence" value="ECO:0007669"/>
    <property type="project" value="TreeGrafter"/>
</dbReference>
<evidence type="ECO:0000313" key="6">
    <source>
        <dbReference type="EMBL" id="GFH29745.1"/>
    </source>
</evidence>
<evidence type="ECO:0000256" key="2">
    <source>
        <dbReference type="ARBA" id="ARBA00008676"/>
    </source>
</evidence>
<dbReference type="GO" id="GO:0008168">
    <property type="term" value="F:methyltransferase activity"/>
    <property type="evidence" value="ECO:0007669"/>
    <property type="project" value="UniProtKB-KW"/>
</dbReference>
<proteinExistence type="inferred from homology"/>
<dbReference type="Gene3D" id="3.20.20.60">
    <property type="entry name" value="Phosphoenolpyruvate-binding domains"/>
    <property type="match status" value="2"/>
</dbReference>
<protein>
    <recommendedName>
        <fullName evidence="3">3-methyl-2-oxobutanoate hydroxymethyltransferase</fullName>
        <ecNumber evidence="3">2.1.2.11</ecNumber>
    </recommendedName>
</protein>
<dbReference type="GO" id="GO:0015940">
    <property type="term" value="P:pantothenate biosynthetic process"/>
    <property type="evidence" value="ECO:0007669"/>
    <property type="project" value="UniProtKB-UniPathway"/>
</dbReference>
<keyword evidence="4 6" id="KW-0808">Transferase</keyword>
<evidence type="ECO:0000256" key="5">
    <source>
        <dbReference type="ARBA" id="ARBA00049172"/>
    </source>
</evidence>
<evidence type="ECO:0000256" key="3">
    <source>
        <dbReference type="ARBA" id="ARBA00012618"/>
    </source>
</evidence>
<comment type="catalytic activity">
    <reaction evidence="5">
        <text>(6R)-5,10-methylene-5,6,7,8-tetrahydrofolate + 3-methyl-2-oxobutanoate + H2O = 2-dehydropantoate + (6S)-5,6,7,8-tetrahydrofolate</text>
        <dbReference type="Rhea" id="RHEA:11824"/>
        <dbReference type="ChEBI" id="CHEBI:11561"/>
        <dbReference type="ChEBI" id="CHEBI:11851"/>
        <dbReference type="ChEBI" id="CHEBI:15377"/>
        <dbReference type="ChEBI" id="CHEBI:15636"/>
        <dbReference type="ChEBI" id="CHEBI:57453"/>
        <dbReference type="EC" id="2.1.2.11"/>
    </reaction>
</comment>
<dbReference type="EMBL" id="BLLF01004504">
    <property type="protein sequence ID" value="GFH29745.1"/>
    <property type="molecule type" value="Genomic_DNA"/>
</dbReference>
<dbReference type="SUPFAM" id="SSF51621">
    <property type="entry name" value="Phosphoenolpyruvate/pyruvate domain"/>
    <property type="match status" value="1"/>
</dbReference>
<evidence type="ECO:0000256" key="1">
    <source>
        <dbReference type="ARBA" id="ARBA00005033"/>
    </source>
</evidence>
<dbReference type="Proteomes" id="UP000485058">
    <property type="component" value="Unassembled WGS sequence"/>
</dbReference>
<dbReference type="InterPro" id="IPR015813">
    <property type="entry name" value="Pyrv/PenolPyrv_kinase-like_dom"/>
</dbReference>
<comment type="caution">
    <text evidence="6">The sequence shown here is derived from an EMBL/GenBank/DDBJ whole genome shotgun (WGS) entry which is preliminary data.</text>
</comment>
<reference evidence="6 7" key="1">
    <citation type="submission" date="2020-02" db="EMBL/GenBank/DDBJ databases">
        <title>Draft genome sequence of Haematococcus lacustris strain NIES-144.</title>
        <authorList>
            <person name="Morimoto D."/>
            <person name="Nakagawa S."/>
            <person name="Yoshida T."/>
            <person name="Sawayama S."/>
        </authorList>
    </citation>
    <scope>NUCLEOTIDE SEQUENCE [LARGE SCALE GENOMIC DNA]</scope>
    <source>
        <strain evidence="6 7">NIES-144</strain>
    </source>
</reference>